<dbReference type="STRING" id="1122189.SAMN02745165_02660"/>
<keyword evidence="1" id="KW-0808">Transferase</keyword>
<reference evidence="1 2" key="1">
    <citation type="submission" date="2016-11" db="EMBL/GenBank/DDBJ databases">
        <authorList>
            <person name="Jaros S."/>
            <person name="Januszkiewicz K."/>
            <person name="Wedrychowicz H."/>
        </authorList>
    </citation>
    <scope>NUCLEOTIDE SEQUENCE [LARGE SCALE GENOMIC DNA]</scope>
    <source>
        <strain evidence="1 2">DSM 5091</strain>
    </source>
</reference>
<keyword evidence="1" id="KW-0418">Kinase</keyword>
<gene>
    <name evidence="1" type="ORF">SAMN02745165_02660</name>
</gene>
<dbReference type="InterPro" id="IPR027600">
    <property type="entry name" value="HprK-rel_A"/>
</dbReference>
<dbReference type="Gene3D" id="3.40.50.300">
    <property type="entry name" value="P-loop containing nucleotide triphosphate hydrolases"/>
    <property type="match status" value="1"/>
</dbReference>
<proteinExistence type="predicted"/>
<name>A0A1M6KC64_MALRU</name>
<dbReference type="NCBIfam" id="TIGR04352">
    <property type="entry name" value="HprK_rel_A"/>
    <property type="match status" value="1"/>
</dbReference>
<sequence>MYADYSVEPESDFFDFHISLEKPMGVRRWVRPQVQFYVDRLTPFKPLPLDQAFPMLEWGLNWCVSTRINNQLTIHAAVVEKNGYALILPGDPGSGKSTLCAALVNSGWRLLSDELTMVSLADGRIFPLPRPVSLKNESIKVIQRFSPDAVISRISHDTSKGSVAHMRVPTEHVDRSTETAIPGWVVFPKYIAGSPLTLEPLSKGQACIRLIENSFNYSILSEKGFEAVTKVIDSSDCFDFSYSVLDDAISEFDDLAALKSGESQNAT</sequence>
<keyword evidence="2" id="KW-1185">Reference proteome</keyword>
<accession>A0A1M6KC64</accession>
<dbReference type="SUPFAM" id="SSF53795">
    <property type="entry name" value="PEP carboxykinase-like"/>
    <property type="match status" value="1"/>
</dbReference>
<dbReference type="EMBL" id="FQZT01000010">
    <property type="protein sequence ID" value="SHJ56447.1"/>
    <property type="molecule type" value="Genomic_DNA"/>
</dbReference>
<evidence type="ECO:0000313" key="1">
    <source>
        <dbReference type="EMBL" id="SHJ56447.1"/>
    </source>
</evidence>
<dbReference type="InterPro" id="IPR027417">
    <property type="entry name" value="P-loop_NTPase"/>
</dbReference>
<protein>
    <submittedName>
        <fullName evidence="1">Hpr(Ser) kinase/phosphatase</fullName>
    </submittedName>
</protein>
<evidence type="ECO:0000313" key="2">
    <source>
        <dbReference type="Proteomes" id="UP000184171"/>
    </source>
</evidence>
<organism evidence="1 2">
    <name type="scientific">Malonomonas rubra DSM 5091</name>
    <dbReference type="NCBI Taxonomy" id="1122189"/>
    <lineage>
        <taxon>Bacteria</taxon>
        <taxon>Pseudomonadati</taxon>
        <taxon>Thermodesulfobacteriota</taxon>
        <taxon>Desulfuromonadia</taxon>
        <taxon>Desulfuromonadales</taxon>
        <taxon>Geopsychrobacteraceae</taxon>
        <taxon>Malonomonas</taxon>
    </lineage>
</organism>
<dbReference type="AlphaFoldDB" id="A0A1M6KC64"/>
<dbReference type="GO" id="GO:0016301">
    <property type="term" value="F:kinase activity"/>
    <property type="evidence" value="ECO:0007669"/>
    <property type="project" value="UniProtKB-KW"/>
</dbReference>
<dbReference type="Proteomes" id="UP000184171">
    <property type="component" value="Unassembled WGS sequence"/>
</dbReference>